<feature type="region of interest" description="Disordered" evidence="1">
    <location>
        <begin position="1"/>
        <end position="31"/>
    </location>
</feature>
<reference evidence="2" key="1">
    <citation type="submission" date="2020-10" db="EMBL/GenBank/DDBJ databases">
        <authorList>
            <person name="Gilroy R."/>
        </authorList>
    </citation>
    <scope>NUCLEOTIDE SEQUENCE</scope>
    <source>
        <strain evidence="2">CHK152-2871</strain>
    </source>
</reference>
<protein>
    <submittedName>
        <fullName evidence="2">Uncharacterized protein</fullName>
    </submittedName>
</protein>
<feature type="compositionally biased region" description="Polar residues" evidence="1">
    <location>
        <begin position="1"/>
        <end position="21"/>
    </location>
</feature>
<accession>A0A9D1FIC6</accession>
<dbReference type="Proteomes" id="UP000886865">
    <property type="component" value="Unassembled WGS sequence"/>
</dbReference>
<sequence length="94" mass="10781">MSFNISGPSNVPSIQEAQSMMNNGGGGNLGYFMRQEPDEEIKFVDNQGEDSFEKTLDEKVETDTYISLFDRLKKLFRKIRLAIAKFIIKQKNKN</sequence>
<reference evidence="2" key="2">
    <citation type="journal article" date="2021" name="PeerJ">
        <title>Extensive microbial diversity within the chicken gut microbiome revealed by metagenomics and culture.</title>
        <authorList>
            <person name="Gilroy R."/>
            <person name="Ravi A."/>
            <person name="Getino M."/>
            <person name="Pursley I."/>
            <person name="Horton D.L."/>
            <person name="Alikhan N.F."/>
            <person name="Baker D."/>
            <person name="Gharbi K."/>
            <person name="Hall N."/>
            <person name="Watson M."/>
            <person name="Adriaenssens E.M."/>
            <person name="Foster-Nyarko E."/>
            <person name="Jarju S."/>
            <person name="Secka A."/>
            <person name="Antonio M."/>
            <person name="Oren A."/>
            <person name="Chaudhuri R.R."/>
            <person name="La Ragione R."/>
            <person name="Hildebrand F."/>
            <person name="Pallen M.J."/>
        </authorList>
    </citation>
    <scope>NUCLEOTIDE SEQUENCE</scope>
    <source>
        <strain evidence="2">CHK152-2871</strain>
    </source>
</reference>
<organism evidence="2 3">
    <name type="scientific">Candidatus Galligastranaerophilus intestinavium</name>
    <dbReference type="NCBI Taxonomy" id="2840836"/>
    <lineage>
        <taxon>Bacteria</taxon>
        <taxon>Candidatus Galligastranaerophilus</taxon>
    </lineage>
</organism>
<evidence type="ECO:0000313" key="2">
    <source>
        <dbReference type="EMBL" id="HIS74088.1"/>
    </source>
</evidence>
<name>A0A9D1FIC6_9BACT</name>
<dbReference type="EMBL" id="DVJQ01000031">
    <property type="protein sequence ID" value="HIS74088.1"/>
    <property type="molecule type" value="Genomic_DNA"/>
</dbReference>
<dbReference type="AlphaFoldDB" id="A0A9D1FIC6"/>
<evidence type="ECO:0000256" key="1">
    <source>
        <dbReference type="SAM" id="MobiDB-lite"/>
    </source>
</evidence>
<comment type="caution">
    <text evidence="2">The sequence shown here is derived from an EMBL/GenBank/DDBJ whole genome shotgun (WGS) entry which is preliminary data.</text>
</comment>
<evidence type="ECO:0000313" key="3">
    <source>
        <dbReference type="Proteomes" id="UP000886865"/>
    </source>
</evidence>
<gene>
    <name evidence="2" type="ORF">IAA86_03600</name>
</gene>
<proteinExistence type="predicted"/>